<dbReference type="AlphaFoldDB" id="A0A2T6ALL9"/>
<accession>A0A2T6ALL9</accession>
<dbReference type="SUPFAM" id="SSF55961">
    <property type="entry name" value="Bet v1-like"/>
    <property type="match status" value="1"/>
</dbReference>
<name>A0A2T6ALL9_9FLAO</name>
<organism evidence="3 4">
    <name type="scientific">Christiangramia gaetbulicola</name>
    <dbReference type="NCBI Taxonomy" id="703340"/>
    <lineage>
        <taxon>Bacteria</taxon>
        <taxon>Pseudomonadati</taxon>
        <taxon>Bacteroidota</taxon>
        <taxon>Flavobacteriia</taxon>
        <taxon>Flavobacteriales</taxon>
        <taxon>Flavobacteriaceae</taxon>
        <taxon>Christiangramia</taxon>
    </lineage>
</organism>
<evidence type="ECO:0000313" key="4">
    <source>
        <dbReference type="Proteomes" id="UP000244174"/>
    </source>
</evidence>
<comment type="similarity">
    <text evidence="1">Belongs to the AHA1 family.</text>
</comment>
<comment type="caution">
    <text evidence="3">The sequence shown here is derived from an EMBL/GenBank/DDBJ whole genome shotgun (WGS) entry which is preliminary data.</text>
</comment>
<evidence type="ECO:0000259" key="2">
    <source>
        <dbReference type="Pfam" id="PF08327"/>
    </source>
</evidence>
<sequence length="152" mass="17222">MKQLEIHAALQIAKPSKDVFEAIVDPEKMAHYFISESTGPLEEGKTVQWKFPEFDMRFPVTGKKINKPELISFEWEGAPGKTLSVEIKLESTSADKTLVKIIEGKMENNEEGLQWFGRNSGGWANFLACMKAYLEFGINLRKGGFDFMTKPE</sequence>
<dbReference type="Gene3D" id="3.30.530.20">
    <property type="match status" value="1"/>
</dbReference>
<evidence type="ECO:0000256" key="1">
    <source>
        <dbReference type="ARBA" id="ARBA00006817"/>
    </source>
</evidence>
<dbReference type="Proteomes" id="UP000244174">
    <property type="component" value="Unassembled WGS sequence"/>
</dbReference>
<dbReference type="InterPro" id="IPR013538">
    <property type="entry name" value="ASHA1/2-like_C"/>
</dbReference>
<feature type="domain" description="Activator of Hsp90 ATPase homologue 1/2-like C-terminal" evidence="2">
    <location>
        <begin position="15"/>
        <end position="135"/>
    </location>
</feature>
<protein>
    <submittedName>
        <fullName evidence="3">Uncharacterized protein YndB with AHSA1/START domain</fullName>
    </submittedName>
</protein>
<proteinExistence type="inferred from homology"/>
<dbReference type="InterPro" id="IPR023393">
    <property type="entry name" value="START-like_dom_sf"/>
</dbReference>
<evidence type="ECO:0000313" key="3">
    <source>
        <dbReference type="EMBL" id="PTX44700.1"/>
    </source>
</evidence>
<gene>
    <name evidence="3" type="ORF">C8P64_0682</name>
</gene>
<dbReference type="Pfam" id="PF08327">
    <property type="entry name" value="AHSA1"/>
    <property type="match status" value="1"/>
</dbReference>
<dbReference type="EMBL" id="QBKQ01000001">
    <property type="protein sequence ID" value="PTX44700.1"/>
    <property type="molecule type" value="Genomic_DNA"/>
</dbReference>
<reference evidence="3 4" key="1">
    <citation type="submission" date="2018-04" db="EMBL/GenBank/DDBJ databases">
        <title>Genomic Encyclopedia of Archaeal and Bacterial Type Strains, Phase II (KMG-II): from individual species to whole genera.</title>
        <authorList>
            <person name="Goeker M."/>
        </authorList>
    </citation>
    <scope>NUCLEOTIDE SEQUENCE [LARGE SCALE GENOMIC DNA]</scope>
    <source>
        <strain evidence="3 4">DSM 23082</strain>
    </source>
</reference>
<keyword evidence="4" id="KW-1185">Reference proteome</keyword>
<dbReference type="OrthoDB" id="2364866at2"/>
<dbReference type="RefSeq" id="WP_108170631.1">
    <property type="nucleotide sequence ID" value="NZ_QBKQ01000001.1"/>
</dbReference>